<dbReference type="Pfam" id="PF02148">
    <property type="entry name" value="zf-UBP"/>
    <property type="match status" value="1"/>
</dbReference>
<evidence type="ECO:0000313" key="6">
    <source>
        <dbReference type="Proteomes" id="UP001209540"/>
    </source>
</evidence>
<dbReference type="InterPro" id="IPR035927">
    <property type="entry name" value="DUSP-like_sf"/>
</dbReference>
<dbReference type="SUPFAM" id="SSF143791">
    <property type="entry name" value="DUSP-like"/>
    <property type="match status" value="1"/>
</dbReference>
<dbReference type="Gene3D" id="3.30.40.10">
    <property type="entry name" value="Zinc/RING finger domain, C3HC4 (zinc finger)"/>
    <property type="match status" value="1"/>
</dbReference>
<dbReference type="AlphaFoldDB" id="A0AAD5PBD6"/>
<dbReference type="InterPro" id="IPR036047">
    <property type="entry name" value="F-box-like_dom_sf"/>
</dbReference>
<dbReference type="PROSITE" id="PS51283">
    <property type="entry name" value="DUSP"/>
    <property type="match status" value="1"/>
</dbReference>
<evidence type="ECO:0008006" key="7">
    <source>
        <dbReference type="Google" id="ProtNLM"/>
    </source>
</evidence>
<dbReference type="SUPFAM" id="SSF81383">
    <property type="entry name" value="F-box domain"/>
    <property type="match status" value="1"/>
</dbReference>
<name>A0AAD5PBD6_9FUNG</name>
<keyword evidence="6" id="KW-1185">Reference proteome</keyword>
<dbReference type="InterPro" id="IPR001810">
    <property type="entry name" value="F-box_dom"/>
</dbReference>
<dbReference type="Gene3D" id="1.20.1280.50">
    <property type="match status" value="1"/>
</dbReference>
<reference evidence="5" key="1">
    <citation type="journal article" date="2022" name="IScience">
        <title>Evolution of zygomycete secretomes and the origins of terrestrial fungal ecologies.</title>
        <authorList>
            <person name="Chang Y."/>
            <person name="Wang Y."/>
            <person name="Mondo S."/>
            <person name="Ahrendt S."/>
            <person name="Andreopoulos W."/>
            <person name="Barry K."/>
            <person name="Beard J."/>
            <person name="Benny G.L."/>
            <person name="Blankenship S."/>
            <person name="Bonito G."/>
            <person name="Cuomo C."/>
            <person name="Desiro A."/>
            <person name="Gervers K.A."/>
            <person name="Hundley H."/>
            <person name="Kuo A."/>
            <person name="LaButti K."/>
            <person name="Lang B.F."/>
            <person name="Lipzen A."/>
            <person name="O'Donnell K."/>
            <person name="Pangilinan J."/>
            <person name="Reynolds N."/>
            <person name="Sandor L."/>
            <person name="Smith M.E."/>
            <person name="Tsang A."/>
            <person name="Grigoriev I.V."/>
            <person name="Stajich J.E."/>
            <person name="Spatafora J.W."/>
        </authorList>
    </citation>
    <scope>NUCLEOTIDE SEQUENCE</scope>
    <source>
        <strain evidence="5">RSA 2281</strain>
    </source>
</reference>
<dbReference type="InterPro" id="IPR013083">
    <property type="entry name" value="Znf_RING/FYVE/PHD"/>
</dbReference>
<dbReference type="Proteomes" id="UP001209540">
    <property type="component" value="Unassembled WGS sequence"/>
</dbReference>
<dbReference type="GO" id="GO:0008270">
    <property type="term" value="F:zinc ion binding"/>
    <property type="evidence" value="ECO:0007669"/>
    <property type="project" value="UniProtKB-KW"/>
</dbReference>
<dbReference type="Pfam" id="PF06337">
    <property type="entry name" value="DUSP"/>
    <property type="match status" value="1"/>
</dbReference>
<dbReference type="InterPro" id="IPR001607">
    <property type="entry name" value="Znf_UBP"/>
</dbReference>
<dbReference type="SUPFAM" id="SSF57850">
    <property type="entry name" value="RING/U-box"/>
    <property type="match status" value="1"/>
</dbReference>
<gene>
    <name evidence="5" type="ORF">BDA99DRAFT_522475</name>
</gene>
<dbReference type="PROSITE" id="PS50271">
    <property type="entry name" value="ZF_UBP"/>
    <property type="match status" value="1"/>
</dbReference>
<feature type="domain" description="F-box" evidence="2">
    <location>
        <begin position="1"/>
        <end position="46"/>
    </location>
</feature>
<organism evidence="5 6">
    <name type="scientific">Phascolomyces articulosus</name>
    <dbReference type="NCBI Taxonomy" id="60185"/>
    <lineage>
        <taxon>Eukaryota</taxon>
        <taxon>Fungi</taxon>
        <taxon>Fungi incertae sedis</taxon>
        <taxon>Mucoromycota</taxon>
        <taxon>Mucoromycotina</taxon>
        <taxon>Mucoromycetes</taxon>
        <taxon>Mucorales</taxon>
        <taxon>Lichtheimiaceae</taxon>
        <taxon>Phascolomyces</taxon>
    </lineage>
</organism>
<reference evidence="5" key="2">
    <citation type="submission" date="2023-02" db="EMBL/GenBank/DDBJ databases">
        <authorList>
            <consortium name="DOE Joint Genome Institute"/>
            <person name="Mondo S.J."/>
            <person name="Chang Y."/>
            <person name="Wang Y."/>
            <person name="Ahrendt S."/>
            <person name="Andreopoulos W."/>
            <person name="Barry K."/>
            <person name="Beard J."/>
            <person name="Benny G.L."/>
            <person name="Blankenship S."/>
            <person name="Bonito G."/>
            <person name="Cuomo C."/>
            <person name="Desiro A."/>
            <person name="Gervers K.A."/>
            <person name="Hundley H."/>
            <person name="Kuo A."/>
            <person name="LaButti K."/>
            <person name="Lang B.F."/>
            <person name="Lipzen A."/>
            <person name="O'Donnell K."/>
            <person name="Pangilinan J."/>
            <person name="Reynolds N."/>
            <person name="Sandor L."/>
            <person name="Smith M.W."/>
            <person name="Tsang A."/>
            <person name="Grigoriev I.V."/>
            <person name="Stajich J.E."/>
            <person name="Spatafora J.W."/>
        </authorList>
    </citation>
    <scope>NUCLEOTIDE SEQUENCE</scope>
    <source>
        <strain evidence="5">RSA 2281</strain>
    </source>
</reference>
<proteinExistence type="predicted"/>
<dbReference type="Gene3D" id="3.30.2230.10">
    <property type="entry name" value="DUSP-like"/>
    <property type="match status" value="1"/>
</dbReference>
<evidence type="ECO:0000256" key="1">
    <source>
        <dbReference type="PROSITE-ProRule" id="PRU00502"/>
    </source>
</evidence>
<accession>A0AAD5PBD6</accession>
<feature type="domain" description="UBP-type" evidence="3">
    <location>
        <begin position="96"/>
        <end position="224"/>
    </location>
</feature>
<dbReference type="EMBL" id="JAIXMP010000031">
    <property type="protein sequence ID" value="KAI9251027.1"/>
    <property type="molecule type" value="Genomic_DNA"/>
</dbReference>
<evidence type="ECO:0000259" key="3">
    <source>
        <dbReference type="PROSITE" id="PS50271"/>
    </source>
</evidence>
<comment type="caution">
    <text evidence="5">The sequence shown here is derived from an EMBL/GenBank/DDBJ whole genome shotgun (WGS) entry which is preliminary data.</text>
</comment>
<evidence type="ECO:0000259" key="4">
    <source>
        <dbReference type="PROSITE" id="PS51283"/>
    </source>
</evidence>
<dbReference type="GO" id="GO:0004843">
    <property type="term" value="F:cysteine-type deubiquitinase activity"/>
    <property type="evidence" value="ECO:0007669"/>
    <property type="project" value="InterPro"/>
</dbReference>
<evidence type="ECO:0000313" key="5">
    <source>
        <dbReference type="EMBL" id="KAI9251027.1"/>
    </source>
</evidence>
<sequence>MLLLELPNEILWTILHFVPPRDSLCLLKTCKSLYQLKQDELFWREFARQYGMIYLHPHQTWWQFYISGDLKKTCPHIHDRFFMETLTKKAMVFWNTLLSFSSSFQQQQQQQQQPSEKEKEKEEKRTSLFYACCQEQGQKLNGGGLCLSPHCQFVGCGDAFFSPEANPGHLREHYHATGHTCVLKLSSLHFCELFCYACNKPVGFWGFPSMEKPIGERYLVRSIVQTLVNTFPKDPYLKNQAIERRRAIERRLVWSQQSHEDSYIIERSWFMAWNEFLFEKTDQIPGVLLNKSLFCSMTTNTLRSDIELGTDFELVGGVVRSYIERVYDIDGPVVSAYELQWKPEYRKICESILFRRHIMQRGPQGIPSDP</sequence>
<feature type="domain" description="DUSP" evidence="4">
    <location>
        <begin position="240"/>
        <end position="339"/>
    </location>
</feature>
<keyword evidence="1" id="KW-0479">Metal-binding</keyword>
<dbReference type="Pfam" id="PF12937">
    <property type="entry name" value="F-box-like"/>
    <property type="match status" value="1"/>
</dbReference>
<protein>
    <recommendedName>
        <fullName evidence="7">F-box domain-containing protein</fullName>
    </recommendedName>
</protein>
<keyword evidence="1" id="KW-0862">Zinc</keyword>
<dbReference type="InterPro" id="IPR006615">
    <property type="entry name" value="Pept_C19_DUSP"/>
</dbReference>
<evidence type="ECO:0000259" key="2">
    <source>
        <dbReference type="PROSITE" id="PS50181"/>
    </source>
</evidence>
<keyword evidence="1" id="KW-0863">Zinc-finger</keyword>
<dbReference type="PROSITE" id="PS50181">
    <property type="entry name" value="FBOX"/>
    <property type="match status" value="1"/>
</dbReference>